<protein>
    <recommendedName>
        <fullName evidence="1">Ribosomal RNA methyltransferase FtsJ domain-containing protein</fullName>
    </recommendedName>
</protein>
<gene>
    <name evidence="2" type="ORF">BDW59DRAFT_180276</name>
</gene>
<dbReference type="EMBL" id="JBFXLS010000044">
    <property type="protein sequence ID" value="KAL2824412.1"/>
    <property type="molecule type" value="Genomic_DNA"/>
</dbReference>
<feature type="domain" description="Ribosomal RNA methyltransferase FtsJ" evidence="1">
    <location>
        <begin position="120"/>
        <end position="302"/>
    </location>
</feature>
<dbReference type="Proteomes" id="UP001610335">
    <property type="component" value="Unassembled WGS sequence"/>
</dbReference>
<keyword evidence="3" id="KW-1185">Reference proteome</keyword>
<organism evidence="2 3">
    <name type="scientific">Aspergillus cavernicola</name>
    <dbReference type="NCBI Taxonomy" id="176166"/>
    <lineage>
        <taxon>Eukaryota</taxon>
        <taxon>Fungi</taxon>
        <taxon>Dikarya</taxon>
        <taxon>Ascomycota</taxon>
        <taxon>Pezizomycotina</taxon>
        <taxon>Eurotiomycetes</taxon>
        <taxon>Eurotiomycetidae</taxon>
        <taxon>Eurotiales</taxon>
        <taxon>Aspergillaceae</taxon>
        <taxon>Aspergillus</taxon>
        <taxon>Aspergillus subgen. Nidulantes</taxon>
    </lineage>
</organism>
<dbReference type="SUPFAM" id="SSF53335">
    <property type="entry name" value="S-adenosyl-L-methionine-dependent methyltransferases"/>
    <property type="match status" value="1"/>
</dbReference>
<comment type="caution">
    <text evidence="2">The sequence shown here is derived from an EMBL/GenBank/DDBJ whole genome shotgun (WGS) entry which is preliminary data.</text>
</comment>
<dbReference type="InterPro" id="IPR002877">
    <property type="entry name" value="RNA_MeTrfase_FtsJ_dom"/>
</dbReference>
<accession>A0ABR4IBS1</accession>
<dbReference type="Gene3D" id="3.40.50.150">
    <property type="entry name" value="Vaccinia Virus protein VP39"/>
    <property type="match status" value="1"/>
</dbReference>
<dbReference type="Pfam" id="PF01728">
    <property type="entry name" value="FtsJ"/>
    <property type="match status" value="1"/>
</dbReference>
<sequence length="382" mass="43038">MSSTTDLQESQTHTYADAGSISKILSHRVLPGEAISPQDRSAQRLSNDIIEYLLREAPEFRRLSELRKRGWDNPEGDHFFKKQRRTADYADDKTAKHFFTMMKDIGEDMNRLTGVFQIKHSSPGKAILDMCMAPGGFLATGLRYNPEARALGFSLPNHQGGHNVLLPEHPNVTLKFLDITMLAADMGVTDIPCEHPDANNFLPSSFKPGEKFDLVICDGQVLRNHDRAAYREHKEATRLVLTQLALGLQNIKPGAAMIILLHKLEALDSVQLLYTFDKFASVRLFKPTRAHAKRSSFYMLATNIRADCEEAANAIETWRRMWKIATFGTDEMYREARCDNGPDVAVLLKEFGPRLIRLGKRVWDIQANALANATFLRANLPG</sequence>
<evidence type="ECO:0000259" key="1">
    <source>
        <dbReference type="Pfam" id="PF01728"/>
    </source>
</evidence>
<proteinExistence type="predicted"/>
<dbReference type="InterPro" id="IPR029063">
    <property type="entry name" value="SAM-dependent_MTases_sf"/>
</dbReference>
<reference evidence="2 3" key="1">
    <citation type="submission" date="2024-07" db="EMBL/GenBank/DDBJ databases">
        <title>Section-level genome sequencing and comparative genomics of Aspergillus sections Usti and Cavernicolus.</title>
        <authorList>
            <consortium name="Lawrence Berkeley National Laboratory"/>
            <person name="Nybo J.L."/>
            <person name="Vesth T.C."/>
            <person name="Theobald S."/>
            <person name="Frisvad J.C."/>
            <person name="Larsen T.O."/>
            <person name="Kjaerboelling I."/>
            <person name="Rothschild-Mancinelli K."/>
            <person name="Lyhne E.K."/>
            <person name="Kogle M.E."/>
            <person name="Barry K."/>
            <person name="Clum A."/>
            <person name="Na H."/>
            <person name="Ledsgaard L."/>
            <person name="Lin J."/>
            <person name="Lipzen A."/>
            <person name="Kuo A."/>
            <person name="Riley R."/>
            <person name="Mondo S."/>
            <person name="LaButti K."/>
            <person name="Haridas S."/>
            <person name="Pangalinan J."/>
            <person name="Salamov A.A."/>
            <person name="Simmons B.A."/>
            <person name="Magnuson J.K."/>
            <person name="Chen J."/>
            <person name="Drula E."/>
            <person name="Henrissat B."/>
            <person name="Wiebenga A."/>
            <person name="Lubbers R.J."/>
            <person name="Gomes A.C."/>
            <person name="Makela M.R."/>
            <person name="Stajich J."/>
            <person name="Grigoriev I.V."/>
            <person name="Mortensen U.H."/>
            <person name="De vries R.P."/>
            <person name="Baker S.E."/>
            <person name="Andersen M.R."/>
        </authorList>
    </citation>
    <scope>NUCLEOTIDE SEQUENCE [LARGE SCALE GENOMIC DNA]</scope>
    <source>
        <strain evidence="2 3">CBS 600.67</strain>
    </source>
</reference>
<name>A0ABR4IBS1_9EURO</name>
<evidence type="ECO:0000313" key="3">
    <source>
        <dbReference type="Proteomes" id="UP001610335"/>
    </source>
</evidence>
<evidence type="ECO:0000313" key="2">
    <source>
        <dbReference type="EMBL" id="KAL2824412.1"/>
    </source>
</evidence>